<gene>
    <name evidence="2" type="ORF">LLUT_LOCUS2754</name>
</gene>
<sequence>MTLLEFYFDKLYDHDACTQVNKIRELCYDLVSNYQQSKISSENSLLLNRTSTNDESLDEYDVFIERRREAISSSVKTELDHYLEEDVIKRTKNFDILNWWKTNGIMYPTLQAISKDLLAIPISTVASESAFDTSGRILSPHRTRLNWTTLEALMCARSWIWSTENAGNLNSSLTQEYGTVLNEMEYEDESEVMNNSLSYHIKD</sequence>
<proteinExistence type="predicted"/>
<accession>A0AAV1VXM4</accession>
<dbReference type="EMBL" id="CAXHTB010000002">
    <property type="protein sequence ID" value="CAL0301694.1"/>
    <property type="molecule type" value="Genomic_DNA"/>
</dbReference>
<name>A0AAV1VXM4_LUPLU</name>
<evidence type="ECO:0000259" key="1">
    <source>
        <dbReference type="Pfam" id="PF05699"/>
    </source>
</evidence>
<reference evidence="2 3" key="1">
    <citation type="submission" date="2024-03" db="EMBL/GenBank/DDBJ databases">
        <authorList>
            <person name="Martinez-Hernandez J."/>
        </authorList>
    </citation>
    <scope>NUCLEOTIDE SEQUENCE [LARGE SCALE GENOMIC DNA]</scope>
</reference>
<feature type="domain" description="HAT C-terminal dimerisation" evidence="1">
    <location>
        <begin position="78"/>
        <end position="160"/>
    </location>
</feature>
<organism evidence="2 3">
    <name type="scientific">Lupinus luteus</name>
    <name type="common">European yellow lupine</name>
    <dbReference type="NCBI Taxonomy" id="3873"/>
    <lineage>
        <taxon>Eukaryota</taxon>
        <taxon>Viridiplantae</taxon>
        <taxon>Streptophyta</taxon>
        <taxon>Embryophyta</taxon>
        <taxon>Tracheophyta</taxon>
        <taxon>Spermatophyta</taxon>
        <taxon>Magnoliopsida</taxon>
        <taxon>eudicotyledons</taxon>
        <taxon>Gunneridae</taxon>
        <taxon>Pentapetalae</taxon>
        <taxon>rosids</taxon>
        <taxon>fabids</taxon>
        <taxon>Fabales</taxon>
        <taxon>Fabaceae</taxon>
        <taxon>Papilionoideae</taxon>
        <taxon>50 kb inversion clade</taxon>
        <taxon>genistoids sensu lato</taxon>
        <taxon>core genistoids</taxon>
        <taxon>Genisteae</taxon>
        <taxon>Lupinus</taxon>
    </lineage>
</organism>
<dbReference type="Pfam" id="PF05699">
    <property type="entry name" value="Dimer_Tnp_hAT"/>
    <property type="match status" value="1"/>
</dbReference>
<evidence type="ECO:0000313" key="2">
    <source>
        <dbReference type="EMBL" id="CAL0301694.1"/>
    </source>
</evidence>
<dbReference type="PANTHER" id="PTHR23272">
    <property type="entry name" value="BED FINGER-RELATED"/>
    <property type="match status" value="1"/>
</dbReference>
<dbReference type="InterPro" id="IPR012337">
    <property type="entry name" value="RNaseH-like_sf"/>
</dbReference>
<dbReference type="SUPFAM" id="SSF53098">
    <property type="entry name" value="Ribonuclease H-like"/>
    <property type="match status" value="1"/>
</dbReference>
<keyword evidence="3" id="KW-1185">Reference proteome</keyword>
<dbReference type="InterPro" id="IPR008906">
    <property type="entry name" value="HATC_C_dom"/>
</dbReference>
<protein>
    <recommendedName>
        <fullName evidence="1">HAT C-terminal dimerisation domain-containing protein</fullName>
    </recommendedName>
</protein>
<dbReference type="PANTHER" id="PTHR23272:SF179">
    <property type="entry name" value="ZINC FINGER BED DOMAIN-CONTAINING PROTEIN RICESLEEPER 2-LIKE ISOFORM X1"/>
    <property type="match status" value="1"/>
</dbReference>
<comment type="caution">
    <text evidence="2">The sequence shown here is derived from an EMBL/GenBank/DDBJ whole genome shotgun (WGS) entry which is preliminary data.</text>
</comment>
<evidence type="ECO:0000313" key="3">
    <source>
        <dbReference type="Proteomes" id="UP001497480"/>
    </source>
</evidence>
<dbReference type="Proteomes" id="UP001497480">
    <property type="component" value="Unassembled WGS sequence"/>
</dbReference>
<dbReference type="GO" id="GO:0046983">
    <property type="term" value="F:protein dimerization activity"/>
    <property type="evidence" value="ECO:0007669"/>
    <property type="project" value="InterPro"/>
</dbReference>
<dbReference type="AlphaFoldDB" id="A0AAV1VXM4"/>